<feature type="compositionally biased region" description="Low complexity" evidence="1">
    <location>
        <begin position="1"/>
        <end position="13"/>
    </location>
</feature>
<dbReference type="RefSeq" id="XP_018273029.1">
    <property type="nucleotide sequence ID" value="XM_018416097.1"/>
</dbReference>
<feature type="region of interest" description="Disordered" evidence="1">
    <location>
        <begin position="474"/>
        <end position="590"/>
    </location>
</feature>
<evidence type="ECO:0000256" key="1">
    <source>
        <dbReference type="SAM" id="MobiDB-lite"/>
    </source>
</evidence>
<evidence type="ECO:0000313" key="2">
    <source>
        <dbReference type="EMBL" id="KPV76980.1"/>
    </source>
</evidence>
<organism evidence="2 3">
    <name type="scientific">Rhodotorula graminis (strain WP1)</name>
    <dbReference type="NCBI Taxonomy" id="578459"/>
    <lineage>
        <taxon>Eukaryota</taxon>
        <taxon>Fungi</taxon>
        <taxon>Dikarya</taxon>
        <taxon>Basidiomycota</taxon>
        <taxon>Pucciniomycotina</taxon>
        <taxon>Microbotryomycetes</taxon>
        <taxon>Sporidiobolales</taxon>
        <taxon>Sporidiobolaceae</taxon>
        <taxon>Rhodotorula</taxon>
    </lineage>
</organism>
<dbReference type="Proteomes" id="UP000053890">
    <property type="component" value="Unassembled WGS sequence"/>
</dbReference>
<protein>
    <submittedName>
        <fullName evidence="2">Uncharacterized protein</fullName>
    </submittedName>
</protein>
<feature type="region of interest" description="Disordered" evidence="1">
    <location>
        <begin position="34"/>
        <end position="96"/>
    </location>
</feature>
<feature type="compositionally biased region" description="Polar residues" evidence="1">
    <location>
        <begin position="432"/>
        <end position="448"/>
    </location>
</feature>
<reference evidence="2 3" key="1">
    <citation type="journal article" date="2015" name="Front. Microbiol.">
        <title>Genome sequence of the plant growth promoting endophytic yeast Rhodotorula graminis WP1.</title>
        <authorList>
            <person name="Firrincieli A."/>
            <person name="Otillar R."/>
            <person name="Salamov A."/>
            <person name="Schmutz J."/>
            <person name="Khan Z."/>
            <person name="Redman R.S."/>
            <person name="Fleck N.D."/>
            <person name="Lindquist E."/>
            <person name="Grigoriev I.V."/>
            <person name="Doty S.L."/>
        </authorList>
    </citation>
    <scope>NUCLEOTIDE SEQUENCE [LARGE SCALE GENOMIC DNA]</scope>
    <source>
        <strain evidence="2 3">WP1</strain>
    </source>
</reference>
<keyword evidence="3" id="KW-1185">Reference proteome</keyword>
<feature type="compositionally biased region" description="Low complexity" evidence="1">
    <location>
        <begin position="474"/>
        <end position="499"/>
    </location>
</feature>
<dbReference type="GeneID" id="28976545"/>
<feature type="compositionally biased region" description="Basic residues" evidence="1">
    <location>
        <begin position="559"/>
        <end position="577"/>
    </location>
</feature>
<dbReference type="AlphaFoldDB" id="A0A194S938"/>
<feature type="compositionally biased region" description="Basic and acidic residues" evidence="1">
    <location>
        <begin position="263"/>
        <end position="277"/>
    </location>
</feature>
<name>A0A194S938_RHOGW</name>
<evidence type="ECO:0000313" key="3">
    <source>
        <dbReference type="Proteomes" id="UP000053890"/>
    </source>
</evidence>
<sequence>MAAAAQATHRAPPSAYPALGTAFPDLSSLSALVHSVHPTSPASPHTTPNGSADSPIDGTTASPPELIERRRGPEVSWTCKLGTRKPGRRRAGERRKSVEELCGFRLTAVRQSSSSTSSSSSSAPWVVTSFAPHVAAVHAQGWVASEAHDAAVRAGKVPPPPVVLPKRDGSGRFARSRSATSEEPGGFSLEGAVEGGDDSSPPPDTMRMKGGTLVPLVPLTPGLLGDQRVKPVRPRRDREHVGDGAWDAWRAGWAGESGEGEDEERRRARRKEERERVERLGGYGALRSWGWCEGLLEPLGDEGELQPVQQEIEHAVIGDVPPLEDDAALRRLVFEVVPSSFPPTPSPPPDVSSTQPRKRSSTTARLAPGRGGKRSRRAIDPEWLPILAPRSQRSATRAVAMLEDIAETCDEEEAQSQGGREADGDEEEQHGESTFSSPNDLPPLRQSSPVVHFASHLSSAGPIRSTLAALAPFTSSSRRASTASSTALSPFSSPTASRDSFSRHDSTTTSDTSIVSSEPSQFPPNAAAAARGPTSLRPLRPRPPLAPILAAPPPPPQQHPKKSKQRRNRQAQPRARRPLTTSPGVHASASAAAAEAYASALEERSRLEDEAVWALVGMGRRASVGREGSAGGGTLEPVLGVGAAAGGRGGQLWEREHWGV</sequence>
<proteinExistence type="predicted"/>
<feature type="compositionally biased region" description="Low complexity" evidence="1">
    <location>
        <begin position="34"/>
        <end position="48"/>
    </location>
</feature>
<feature type="compositionally biased region" description="Low complexity" evidence="1">
    <location>
        <begin position="243"/>
        <end position="256"/>
    </location>
</feature>
<feature type="compositionally biased region" description="Pro residues" evidence="1">
    <location>
        <begin position="541"/>
        <end position="558"/>
    </location>
</feature>
<feature type="compositionally biased region" description="Basic residues" evidence="1">
    <location>
        <begin position="82"/>
        <end position="93"/>
    </location>
</feature>
<accession>A0A194S938</accession>
<feature type="region of interest" description="Disordered" evidence="1">
    <location>
        <begin position="338"/>
        <end position="381"/>
    </location>
</feature>
<feature type="compositionally biased region" description="Low complexity" evidence="1">
    <location>
        <begin position="507"/>
        <end position="517"/>
    </location>
</feature>
<feature type="compositionally biased region" description="Polar residues" evidence="1">
    <location>
        <begin position="49"/>
        <end position="62"/>
    </location>
</feature>
<feature type="compositionally biased region" description="Pro residues" evidence="1">
    <location>
        <begin position="340"/>
        <end position="350"/>
    </location>
</feature>
<feature type="region of interest" description="Disordered" evidence="1">
    <location>
        <begin position="409"/>
        <end position="448"/>
    </location>
</feature>
<feature type="region of interest" description="Disordered" evidence="1">
    <location>
        <begin position="1"/>
        <end position="20"/>
    </location>
</feature>
<feature type="compositionally biased region" description="Low complexity" evidence="1">
    <location>
        <begin position="210"/>
        <end position="225"/>
    </location>
</feature>
<feature type="region of interest" description="Disordered" evidence="1">
    <location>
        <begin position="154"/>
        <end position="277"/>
    </location>
</feature>
<dbReference type="EMBL" id="KQ474075">
    <property type="protein sequence ID" value="KPV76980.1"/>
    <property type="molecule type" value="Genomic_DNA"/>
</dbReference>
<gene>
    <name evidence="2" type="ORF">RHOBADRAFT_51953</name>
</gene>